<accession>S6AIW5</accession>
<gene>
    <name evidence="5" type="ORF">SCD_n02393</name>
</gene>
<keyword evidence="3 5" id="KW-0808">Transferase</keyword>
<dbReference type="PANTHER" id="PTHR43179:SF12">
    <property type="entry name" value="GALACTOFURANOSYLTRANSFERASE GLFT2"/>
    <property type="match status" value="1"/>
</dbReference>
<evidence type="ECO:0000313" key="5">
    <source>
        <dbReference type="EMBL" id="BAN36201.1"/>
    </source>
</evidence>
<dbReference type="Pfam" id="PF00535">
    <property type="entry name" value="Glycos_transf_2"/>
    <property type="match status" value="1"/>
</dbReference>
<dbReference type="InterPro" id="IPR001173">
    <property type="entry name" value="Glyco_trans_2-like"/>
</dbReference>
<dbReference type="GO" id="GO:0016757">
    <property type="term" value="F:glycosyltransferase activity"/>
    <property type="evidence" value="ECO:0007669"/>
    <property type="project" value="UniProtKB-KW"/>
</dbReference>
<dbReference type="Gene3D" id="3.90.550.10">
    <property type="entry name" value="Spore Coat Polysaccharide Biosynthesis Protein SpsA, Chain A"/>
    <property type="match status" value="1"/>
</dbReference>
<evidence type="ECO:0000256" key="3">
    <source>
        <dbReference type="ARBA" id="ARBA00022679"/>
    </source>
</evidence>
<organism evidence="5 6">
    <name type="scientific">Sulfuricella denitrificans (strain DSM 22764 / NBRC 105220 / skB26)</name>
    <dbReference type="NCBI Taxonomy" id="1163617"/>
    <lineage>
        <taxon>Bacteria</taxon>
        <taxon>Pseudomonadati</taxon>
        <taxon>Pseudomonadota</taxon>
        <taxon>Betaproteobacteria</taxon>
        <taxon>Nitrosomonadales</taxon>
        <taxon>Sulfuricellaceae</taxon>
        <taxon>Sulfuricella</taxon>
    </lineage>
</organism>
<dbReference type="AlphaFoldDB" id="S6AIW5"/>
<dbReference type="KEGG" id="sdr:SCD_n02393"/>
<proteinExistence type="inferred from homology"/>
<evidence type="ECO:0000313" key="6">
    <source>
        <dbReference type="Proteomes" id="UP000015559"/>
    </source>
</evidence>
<evidence type="ECO:0000256" key="1">
    <source>
        <dbReference type="ARBA" id="ARBA00006739"/>
    </source>
</evidence>
<keyword evidence="6" id="KW-1185">Reference proteome</keyword>
<evidence type="ECO:0000259" key="4">
    <source>
        <dbReference type="Pfam" id="PF00535"/>
    </source>
</evidence>
<protein>
    <submittedName>
        <fullName evidence="5">Putative glycosyltransferase</fullName>
    </submittedName>
</protein>
<dbReference type="STRING" id="1163617.SCD_n02393"/>
<keyword evidence="2" id="KW-0328">Glycosyltransferase</keyword>
<evidence type="ECO:0000256" key="2">
    <source>
        <dbReference type="ARBA" id="ARBA00022676"/>
    </source>
</evidence>
<dbReference type="EMBL" id="AP013066">
    <property type="protein sequence ID" value="BAN36201.1"/>
    <property type="molecule type" value="Genomic_DNA"/>
</dbReference>
<dbReference type="InterPro" id="IPR029044">
    <property type="entry name" value="Nucleotide-diphossugar_trans"/>
</dbReference>
<dbReference type="HOGENOM" id="CLU_023845_9_1_4"/>
<comment type="similarity">
    <text evidence="1">Belongs to the glycosyltransferase 2 family.</text>
</comment>
<reference evidence="5 6" key="1">
    <citation type="journal article" date="2012" name="Appl. Environ. Microbiol.">
        <title>Draft genome sequence of a psychrotolerant sulfur-oxidizing bacterium, Sulfuricella denitrificans skB26, and proteomic insights into cold adaptation.</title>
        <authorList>
            <person name="Watanabe T."/>
            <person name="Kojima H."/>
            <person name="Fukui M."/>
        </authorList>
    </citation>
    <scope>NUCLEOTIDE SEQUENCE [LARGE SCALE GENOMIC DNA]</scope>
    <source>
        <strain evidence="6">skB26</strain>
    </source>
</reference>
<dbReference type="Proteomes" id="UP000015559">
    <property type="component" value="Chromosome"/>
</dbReference>
<name>S6AIW5_SULDS</name>
<dbReference type="SUPFAM" id="SSF53448">
    <property type="entry name" value="Nucleotide-diphospho-sugar transferases"/>
    <property type="match status" value="1"/>
</dbReference>
<dbReference type="eggNOG" id="COG1216">
    <property type="taxonomic scope" value="Bacteria"/>
</dbReference>
<sequence length="300" mass="33506">MPFHAFPPEVAAEAVCAVVVAYFPDDGFVERLKTLIPQVGKLVVVDNTPTQGCAQQIMALGESDGRIHLIENHRNAGVAAALNQGLEHALQIGCKWLLTLDQDTWCYPDMVTSLLQVHEACKPKAAVIGGNYFDAQNHQLKVPADGETECLEQKTVITSGSLVDVGVARAVGGFREDYFIDQVDHEFCLRVRAHGYRVVISRKPVMEHSVGRPGGAWLPLLGILPNHPPLRKYYIARNTVVTVVEYWRREPDWCLRRSVRLLLGLLLMSTLEKQRLAKVRAFAAGFMDGVRRRMGPCWRE</sequence>
<feature type="domain" description="Glycosyltransferase 2-like" evidence="4">
    <location>
        <begin position="30"/>
        <end position="134"/>
    </location>
</feature>
<dbReference type="CDD" id="cd02526">
    <property type="entry name" value="GT2_RfbF_like"/>
    <property type="match status" value="1"/>
</dbReference>
<dbReference type="PANTHER" id="PTHR43179">
    <property type="entry name" value="RHAMNOSYLTRANSFERASE WBBL"/>
    <property type="match status" value="1"/>
</dbReference>